<dbReference type="Proteomes" id="UP001196413">
    <property type="component" value="Unassembled WGS sequence"/>
</dbReference>
<name>A0AAD5QNR0_PARTN</name>
<accession>A0AAD5QNR0</accession>
<proteinExistence type="predicted"/>
<comment type="caution">
    <text evidence="1">The sequence shown here is derived from an EMBL/GenBank/DDBJ whole genome shotgun (WGS) entry which is preliminary data.</text>
</comment>
<evidence type="ECO:0000313" key="2">
    <source>
        <dbReference type="Proteomes" id="UP001196413"/>
    </source>
</evidence>
<dbReference type="EMBL" id="JAHQIW010001687">
    <property type="protein sequence ID" value="KAJ1353336.1"/>
    <property type="molecule type" value="Genomic_DNA"/>
</dbReference>
<sequence length="67" mass="7946">MEKMRSAYDPEYKTLELDISEWESVKILKRSEINSNDLKKDAKKDIRRPLFSCQCGWHGSQRSENLL</sequence>
<keyword evidence="2" id="KW-1185">Reference proteome</keyword>
<protein>
    <submittedName>
        <fullName evidence="1">Uncharacterized protein</fullName>
    </submittedName>
</protein>
<gene>
    <name evidence="1" type="ORF">KIN20_009942</name>
</gene>
<dbReference type="AlphaFoldDB" id="A0AAD5QNR0"/>
<reference evidence="1" key="1">
    <citation type="submission" date="2021-06" db="EMBL/GenBank/DDBJ databases">
        <title>Parelaphostrongylus tenuis whole genome reference sequence.</title>
        <authorList>
            <person name="Garwood T.J."/>
            <person name="Larsen P.A."/>
            <person name="Fountain-Jones N.M."/>
            <person name="Garbe J.R."/>
            <person name="Macchietto M.G."/>
            <person name="Kania S.A."/>
            <person name="Gerhold R.W."/>
            <person name="Richards J.E."/>
            <person name="Wolf T.M."/>
        </authorList>
    </citation>
    <scope>NUCLEOTIDE SEQUENCE</scope>
    <source>
        <strain evidence="1">MNPRO001-30</strain>
        <tissue evidence="1">Meninges</tissue>
    </source>
</reference>
<evidence type="ECO:0000313" key="1">
    <source>
        <dbReference type="EMBL" id="KAJ1353336.1"/>
    </source>
</evidence>
<organism evidence="1 2">
    <name type="scientific">Parelaphostrongylus tenuis</name>
    <name type="common">Meningeal worm</name>
    <dbReference type="NCBI Taxonomy" id="148309"/>
    <lineage>
        <taxon>Eukaryota</taxon>
        <taxon>Metazoa</taxon>
        <taxon>Ecdysozoa</taxon>
        <taxon>Nematoda</taxon>
        <taxon>Chromadorea</taxon>
        <taxon>Rhabditida</taxon>
        <taxon>Rhabditina</taxon>
        <taxon>Rhabditomorpha</taxon>
        <taxon>Strongyloidea</taxon>
        <taxon>Metastrongylidae</taxon>
        <taxon>Parelaphostrongylus</taxon>
    </lineage>
</organism>